<dbReference type="EMBL" id="SVBY01000009">
    <property type="protein sequence ID" value="MBE6092002.1"/>
    <property type="molecule type" value="Genomic_DNA"/>
</dbReference>
<accession>A0A928A0Q0</accession>
<dbReference type="Proteomes" id="UP000761380">
    <property type="component" value="Unassembled WGS sequence"/>
</dbReference>
<dbReference type="RefSeq" id="WP_173442774.1">
    <property type="nucleotide sequence ID" value="NZ_CACZIV010000001.1"/>
</dbReference>
<dbReference type="Gene3D" id="3.30.2020.10">
    <property type="entry name" value="NE0471-like N-terminal domain"/>
    <property type="match status" value="1"/>
</dbReference>
<gene>
    <name evidence="1" type="ORF">E7201_02305</name>
</gene>
<dbReference type="AlphaFoldDB" id="A0A928A0Q0"/>
<organism evidence="1 2">
    <name type="scientific">Selenomonas ruminantium</name>
    <dbReference type="NCBI Taxonomy" id="971"/>
    <lineage>
        <taxon>Bacteria</taxon>
        <taxon>Bacillati</taxon>
        <taxon>Bacillota</taxon>
        <taxon>Negativicutes</taxon>
        <taxon>Selenomonadales</taxon>
        <taxon>Selenomonadaceae</taxon>
        <taxon>Selenomonas</taxon>
    </lineage>
</organism>
<evidence type="ECO:0000313" key="2">
    <source>
        <dbReference type="Proteomes" id="UP000761380"/>
    </source>
</evidence>
<sequence length="97" mass="10794">MYVKDEVCYAGSLVENIKVTEAKPLRGGMLLVTFSTGERRLFDTTLLKGAAFKPLADESVFNKPVIFHGAITWNNGEIDIAPEKVYMDSYVYDDVAV</sequence>
<evidence type="ECO:0000313" key="1">
    <source>
        <dbReference type="EMBL" id="MBE6092002.1"/>
    </source>
</evidence>
<dbReference type="SUPFAM" id="SSF143880">
    <property type="entry name" value="NE0471 N-terminal domain-like"/>
    <property type="match status" value="1"/>
</dbReference>
<dbReference type="Pfam" id="PF10387">
    <property type="entry name" value="DUF2442"/>
    <property type="match status" value="1"/>
</dbReference>
<dbReference type="InterPro" id="IPR018841">
    <property type="entry name" value="DUF2442"/>
</dbReference>
<protein>
    <submittedName>
        <fullName evidence="1">DUF2442 domain-containing protein</fullName>
    </submittedName>
</protein>
<comment type="caution">
    <text evidence="1">The sequence shown here is derived from an EMBL/GenBank/DDBJ whole genome shotgun (WGS) entry which is preliminary data.</text>
</comment>
<reference evidence="1" key="1">
    <citation type="submission" date="2019-04" db="EMBL/GenBank/DDBJ databases">
        <title>Evolution of Biomass-Degrading Anaerobic Consortia Revealed by Metagenomics.</title>
        <authorList>
            <person name="Peng X."/>
        </authorList>
    </citation>
    <scope>NUCLEOTIDE SEQUENCE</scope>
    <source>
        <strain evidence="1">SIG240</strain>
    </source>
</reference>
<dbReference type="InterPro" id="IPR036782">
    <property type="entry name" value="NE0471-like_N"/>
</dbReference>
<proteinExistence type="predicted"/>
<name>A0A928A0Q0_SELRU</name>